<dbReference type="InterPro" id="IPR017896">
    <property type="entry name" value="4Fe4S_Fe-S-bd"/>
</dbReference>
<sequence>MRDYDNCINVSCCVDECPPQPAPAIKPENFELDPIATSQLSAPSRRKRRRPPQHIYKQYDDWVIVSGVQKQRLRAYKVCAPLRDERKNLSRRRSTAKTAPVGTPNFSLPESPT</sequence>
<evidence type="ECO:0000313" key="3">
    <source>
        <dbReference type="EMBL" id="ETM39362.1"/>
    </source>
</evidence>
<dbReference type="AlphaFoldDB" id="W2MSL4"/>
<evidence type="ECO:0000256" key="1">
    <source>
        <dbReference type="SAM" id="MobiDB-lite"/>
    </source>
</evidence>
<name>W2MSL4_PHYNI</name>
<reference evidence="3" key="1">
    <citation type="submission" date="2013-11" db="EMBL/GenBank/DDBJ databases">
        <title>The Genome Sequence of Phytophthora parasitica IAC_01/95.</title>
        <authorList>
            <consortium name="The Broad Institute Genomics Platform"/>
            <person name="Russ C."/>
            <person name="Tyler B."/>
            <person name="Panabieres F."/>
            <person name="Shan W."/>
            <person name="Tripathy S."/>
            <person name="Grunwald N."/>
            <person name="Machado M."/>
            <person name="Johnson C.S."/>
            <person name="Arredondo F."/>
            <person name="Hong C."/>
            <person name="Coffey M."/>
            <person name="Young S.K."/>
            <person name="Zeng Q."/>
            <person name="Gargeya S."/>
            <person name="Fitzgerald M."/>
            <person name="Abouelleil A."/>
            <person name="Alvarado L."/>
            <person name="Chapman S.B."/>
            <person name="Gainer-Dewar J."/>
            <person name="Goldberg J."/>
            <person name="Griggs A."/>
            <person name="Gujja S."/>
            <person name="Hansen M."/>
            <person name="Howarth C."/>
            <person name="Imamovic A."/>
            <person name="Ireland A."/>
            <person name="Larimer J."/>
            <person name="McCowan C."/>
            <person name="Murphy C."/>
            <person name="Pearson M."/>
            <person name="Poon T.W."/>
            <person name="Priest M."/>
            <person name="Roberts A."/>
            <person name="Saif S."/>
            <person name="Shea T."/>
            <person name="Sykes S."/>
            <person name="Wortman J."/>
            <person name="Nusbaum C."/>
            <person name="Birren B."/>
        </authorList>
    </citation>
    <scope>NUCLEOTIDE SEQUENCE [LARGE SCALE GENOMIC DNA]</scope>
    <source>
        <strain evidence="3">IAC_01/95</strain>
    </source>
</reference>
<organism evidence="3">
    <name type="scientific">Phytophthora nicotianae</name>
    <name type="common">Potato buckeye rot agent</name>
    <name type="synonym">Phytophthora parasitica</name>
    <dbReference type="NCBI Taxonomy" id="4792"/>
    <lineage>
        <taxon>Eukaryota</taxon>
        <taxon>Sar</taxon>
        <taxon>Stramenopiles</taxon>
        <taxon>Oomycota</taxon>
        <taxon>Peronosporomycetes</taxon>
        <taxon>Peronosporales</taxon>
        <taxon>Peronosporaceae</taxon>
        <taxon>Phytophthora</taxon>
    </lineage>
</organism>
<dbReference type="Proteomes" id="UP000054532">
    <property type="component" value="Unassembled WGS sequence"/>
</dbReference>
<accession>W2MSL4</accession>
<evidence type="ECO:0000259" key="2">
    <source>
        <dbReference type="PROSITE" id="PS51379"/>
    </source>
</evidence>
<protein>
    <recommendedName>
        <fullName evidence="2">4Fe-4S ferredoxin-type domain-containing protein</fullName>
    </recommendedName>
</protein>
<gene>
    <name evidence="3" type="ORF">L914_14485</name>
</gene>
<dbReference type="PROSITE" id="PS51379">
    <property type="entry name" value="4FE4S_FER_2"/>
    <property type="match status" value="1"/>
</dbReference>
<proteinExistence type="predicted"/>
<dbReference type="EMBL" id="KI694643">
    <property type="protein sequence ID" value="ETM39362.1"/>
    <property type="molecule type" value="Genomic_DNA"/>
</dbReference>
<feature type="region of interest" description="Disordered" evidence="1">
    <location>
        <begin position="87"/>
        <end position="113"/>
    </location>
</feature>
<feature type="compositionally biased region" description="Polar residues" evidence="1">
    <location>
        <begin position="104"/>
        <end position="113"/>
    </location>
</feature>
<feature type="domain" description="4Fe-4S ferredoxin-type" evidence="2">
    <location>
        <begin position="1"/>
        <end position="28"/>
    </location>
</feature>